<reference evidence="1" key="3">
    <citation type="submission" date="2025-09" db="UniProtKB">
        <authorList>
            <consortium name="Ensembl"/>
        </authorList>
    </citation>
    <scope>IDENTIFICATION</scope>
</reference>
<evidence type="ECO:0000313" key="2">
    <source>
        <dbReference type="Proteomes" id="UP000694412"/>
    </source>
</evidence>
<dbReference type="Proteomes" id="UP000694412">
    <property type="component" value="Chromosome 2"/>
</dbReference>
<proteinExistence type="predicted"/>
<reference evidence="1" key="1">
    <citation type="submission" date="2015-11" db="EMBL/GenBank/DDBJ databases">
        <authorList>
            <consortium name="International Coturnix japonica Genome Analysis Consortium"/>
            <person name="Warren W."/>
            <person name="Burt D.W."/>
            <person name="Antin P.B."/>
            <person name="Lanford R."/>
            <person name="Gros J."/>
            <person name="Wilson R.K."/>
        </authorList>
    </citation>
    <scope>NUCLEOTIDE SEQUENCE [LARGE SCALE GENOMIC DNA]</scope>
</reference>
<sequence length="132" mass="15027">MTASLRKLQQMAIFTGLFSSRGYVVMYNVVMQSKSWSLGASPLKVHNIQLTDRNNHVDTEITQLMLERLCHRVASPAHVKRDQLWAFQQVSSGLGARVPLQGNRVGYQLIWKRKSVALTRRTRNSKKGVFIS</sequence>
<evidence type="ECO:0000313" key="1">
    <source>
        <dbReference type="Ensembl" id="ENSCJPP00005000145.1"/>
    </source>
</evidence>
<name>A0A8C2Y4V9_COTJA</name>
<reference evidence="1" key="2">
    <citation type="submission" date="2025-08" db="UniProtKB">
        <authorList>
            <consortium name="Ensembl"/>
        </authorList>
    </citation>
    <scope>IDENTIFICATION</scope>
</reference>
<dbReference type="Ensembl" id="ENSCJPT00005000313.1">
    <property type="protein sequence ID" value="ENSCJPP00005000145.1"/>
    <property type="gene ID" value="ENSCJPG00005000233.1"/>
</dbReference>
<dbReference type="AlphaFoldDB" id="A0A8C2Y4V9"/>
<protein>
    <submittedName>
        <fullName evidence="1">Uncharacterized protein</fullName>
    </submittedName>
</protein>
<keyword evidence="2" id="KW-1185">Reference proteome</keyword>
<organism evidence="1 2">
    <name type="scientific">Coturnix japonica</name>
    <name type="common">Japanese quail</name>
    <name type="synonym">Coturnix coturnix japonica</name>
    <dbReference type="NCBI Taxonomy" id="93934"/>
    <lineage>
        <taxon>Eukaryota</taxon>
        <taxon>Metazoa</taxon>
        <taxon>Chordata</taxon>
        <taxon>Craniata</taxon>
        <taxon>Vertebrata</taxon>
        <taxon>Euteleostomi</taxon>
        <taxon>Archelosauria</taxon>
        <taxon>Archosauria</taxon>
        <taxon>Dinosauria</taxon>
        <taxon>Saurischia</taxon>
        <taxon>Theropoda</taxon>
        <taxon>Coelurosauria</taxon>
        <taxon>Aves</taxon>
        <taxon>Neognathae</taxon>
        <taxon>Galloanserae</taxon>
        <taxon>Galliformes</taxon>
        <taxon>Phasianidae</taxon>
        <taxon>Perdicinae</taxon>
        <taxon>Coturnix</taxon>
    </lineage>
</organism>
<accession>A0A8C2Y4V9</accession>